<evidence type="ECO:0000313" key="6">
    <source>
        <dbReference type="Proteomes" id="UP001055439"/>
    </source>
</evidence>
<evidence type="ECO:0000256" key="4">
    <source>
        <dbReference type="SAM" id="Phobius"/>
    </source>
</evidence>
<dbReference type="GO" id="GO:0098542">
    <property type="term" value="P:defense response to other organism"/>
    <property type="evidence" value="ECO:0007669"/>
    <property type="project" value="InterPro"/>
</dbReference>
<protein>
    <recommendedName>
        <fullName evidence="7">Late embryogenesis abundant protein LEA-2 subgroup domain-containing protein</fullName>
    </recommendedName>
</protein>
<dbReference type="PANTHER" id="PTHR31234">
    <property type="entry name" value="LATE EMBRYOGENESIS ABUNDANT (LEA) HYDROXYPROLINE-RICH GLYCOPROTEIN FAMILY"/>
    <property type="match status" value="1"/>
</dbReference>
<comment type="subcellular location">
    <subcellularLocation>
        <location evidence="1">Membrane</location>
    </subcellularLocation>
</comment>
<gene>
    <name evidence="5" type="ORF">MUK42_14817</name>
</gene>
<name>A0A9E7LD84_9LILI</name>
<sequence>MAEEKPISKPVLQRPPGYRDPAAAAPGVPRPPPRRQPLPASFRHPGKPLPRHRRPRRSCCCRICCWASAVALVAAALFAVATALAYLWFQPHLPSFHLAYLNATQLRVAARPDGTFLDVATHVGILATNPNGRLVLEYGDGEARMAVADDDGDVGVGTAAIAGFEQGRRNRTVVRFAAAVKGVAVDEVAGARIRAGFRSKEVRFLVEVRTRLGVRVGGTNTGKVPIRVGCGPVSLKQGVSGGTLPKCRFYFLRWNGLISNIPSMLIYLKAYSKIKFLVMIHKPCRGTDKGEEQHHHAKSLKRHGGWSDAAYWIEEIGCLRVDTYGRRWDLVAAGIRFGLRFDTTEMLHSRCYCTCCSFTSDQTYGSWVFHNYLHCAMVPHIRFPRYTVEGTTSMDISIASYLLVLR</sequence>
<dbReference type="PANTHER" id="PTHR31234:SF35">
    <property type="entry name" value="LATE EMBRYOGENESIS ABUNDANT (LEA) HYDROXYPROLINE-RICH GLYCOPROTEIN FAMILY"/>
    <property type="match status" value="1"/>
</dbReference>
<evidence type="ECO:0000256" key="1">
    <source>
        <dbReference type="ARBA" id="ARBA00004370"/>
    </source>
</evidence>
<feature type="compositionally biased region" description="Basic residues" evidence="3">
    <location>
        <begin position="44"/>
        <end position="54"/>
    </location>
</feature>
<reference evidence="5" key="1">
    <citation type="submission" date="2022-05" db="EMBL/GenBank/DDBJ databases">
        <title>The Musa troglodytarum L. genome provides insights into the mechanism of non-climacteric behaviour and enrichment of carotenoids.</title>
        <authorList>
            <person name="Wang J."/>
        </authorList>
    </citation>
    <scope>NUCLEOTIDE SEQUENCE</scope>
    <source>
        <tissue evidence="5">Leaf</tissue>
    </source>
</reference>
<evidence type="ECO:0000256" key="3">
    <source>
        <dbReference type="SAM" id="MobiDB-lite"/>
    </source>
</evidence>
<evidence type="ECO:0000256" key="2">
    <source>
        <dbReference type="ARBA" id="ARBA00023136"/>
    </source>
</evidence>
<dbReference type="Proteomes" id="UP001055439">
    <property type="component" value="Chromosome 9"/>
</dbReference>
<evidence type="ECO:0008006" key="7">
    <source>
        <dbReference type="Google" id="ProtNLM"/>
    </source>
</evidence>
<accession>A0A9E7LD84</accession>
<dbReference type="OrthoDB" id="777695at2759"/>
<proteinExistence type="predicted"/>
<keyword evidence="4" id="KW-0812">Transmembrane</keyword>
<organism evidence="5 6">
    <name type="scientific">Musa troglodytarum</name>
    <name type="common">fe'i banana</name>
    <dbReference type="NCBI Taxonomy" id="320322"/>
    <lineage>
        <taxon>Eukaryota</taxon>
        <taxon>Viridiplantae</taxon>
        <taxon>Streptophyta</taxon>
        <taxon>Embryophyta</taxon>
        <taxon>Tracheophyta</taxon>
        <taxon>Spermatophyta</taxon>
        <taxon>Magnoliopsida</taxon>
        <taxon>Liliopsida</taxon>
        <taxon>Zingiberales</taxon>
        <taxon>Musaceae</taxon>
        <taxon>Musa</taxon>
    </lineage>
</organism>
<feature type="transmembrane region" description="Helical" evidence="4">
    <location>
        <begin position="63"/>
        <end position="89"/>
    </location>
</feature>
<dbReference type="AlphaFoldDB" id="A0A9E7LD84"/>
<keyword evidence="2 4" id="KW-0472">Membrane</keyword>
<dbReference type="InterPro" id="IPR044839">
    <property type="entry name" value="NDR1-like"/>
</dbReference>
<dbReference type="GO" id="GO:0005886">
    <property type="term" value="C:plasma membrane"/>
    <property type="evidence" value="ECO:0007669"/>
    <property type="project" value="TreeGrafter"/>
</dbReference>
<evidence type="ECO:0000313" key="5">
    <source>
        <dbReference type="EMBL" id="URE46430.1"/>
    </source>
</evidence>
<keyword evidence="4" id="KW-1133">Transmembrane helix</keyword>
<dbReference type="EMBL" id="CP097511">
    <property type="protein sequence ID" value="URE46430.1"/>
    <property type="molecule type" value="Genomic_DNA"/>
</dbReference>
<keyword evidence="6" id="KW-1185">Reference proteome</keyword>
<feature type="region of interest" description="Disordered" evidence="3">
    <location>
        <begin position="1"/>
        <end position="54"/>
    </location>
</feature>